<comment type="caution">
    <text evidence="6">The sequence shown here is derived from an EMBL/GenBank/DDBJ whole genome shotgun (WGS) entry which is preliminary data.</text>
</comment>
<accession>A0A4U8TCD1</accession>
<dbReference type="STRING" id="1677920.LS71_02980"/>
<evidence type="ECO:0000313" key="6">
    <source>
        <dbReference type="EMBL" id="TLD97599.1"/>
    </source>
</evidence>
<dbReference type="InterPro" id="IPR029039">
    <property type="entry name" value="Flavoprotein-like_sf"/>
</dbReference>
<proteinExistence type="inferred from homology"/>
<keyword evidence="7" id="KW-1185">Reference proteome</keyword>
<dbReference type="PANTHER" id="PTHR46305:SF3">
    <property type="entry name" value="NADPH:QUINONE OXIDOREDUCTASE MDAB"/>
    <property type="match status" value="1"/>
</dbReference>
<reference evidence="6 7" key="1">
    <citation type="journal article" date="2014" name="Genome Announc.">
        <title>Draft genome sequences of eight enterohepatic helicobacter species isolated from both laboratory and wild rodents.</title>
        <authorList>
            <person name="Sheh A."/>
            <person name="Shen Z."/>
            <person name="Fox J.G."/>
        </authorList>
    </citation>
    <scope>NUCLEOTIDE SEQUENCE [LARGE SCALE GENOMIC DNA]</scope>
    <source>
        <strain evidence="6 7">MIT 09-6949</strain>
    </source>
</reference>
<dbReference type="Gene3D" id="3.40.50.360">
    <property type="match status" value="1"/>
</dbReference>
<evidence type="ECO:0000256" key="2">
    <source>
        <dbReference type="ARBA" id="ARBA00022630"/>
    </source>
</evidence>
<dbReference type="AlphaFoldDB" id="A0A4U8TCD1"/>
<name>A0A4U8TCD1_9HELI</name>
<dbReference type="InterPro" id="IPR003680">
    <property type="entry name" value="Flavodoxin_fold"/>
</dbReference>
<evidence type="ECO:0000256" key="1">
    <source>
        <dbReference type="ARBA" id="ARBA00001974"/>
    </source>
</evidence>
<evidence type="ECO:0000313" key="7">
    <source>
        <dbReference type="Proteomes" id="UP000029733"/>
    </source>
</evidence>
<sequence>MSKQVLLINGAKAFGESSGRLNETLQGVAKEFLESSGIKVAETHIDSGYDAAKEVQKWLDSNIVIWQMPAWWMGEPWIVKEYIDKVFMAGFGKFFKSDGRHRDNPNVNYGKGGLLGGKKAMISVTWNAPLYAFTDKNEFFEGLGVEMVYFHFRKIHEFIGMSNLPTFMCNDVMKNPQIPQFIETYKAHLKKHVLPNLN</sequence>
<keyword evidence="2" id="KW-0285">Flavoprotein</keyword>
<feature type="domain" description="Flavodoxin-like fold" evidence="5">
    <location>
        <begin position="3"/>
        <end position="191"/>
    </location>
</feature>
<dbReference type="InterPro" id="IPR052397">
    <property type="entry name" value="NADPH-QR_MdaB"/>
</dbReference>
<dbReference type="Pfam" id="PF02525">
    <property type="entry name" value="Flavodoxin_2"/>
    <property type="match status" value="1"/>
</dbReference>
<protein>
    <submittedName>
        <fullName evidence="6">NADPH quinone reductase MdaB</fullName>
    </submittedName>
</protein>
<dbReference type="OrthoDB" id="9798454at2"/>
<comment type="similarity">
    <text evidence="4">Belongs to the oxidoreductase MdaB family.</text>
</comment>
<dbReference type="SUPFAM" id="SSF52218">
    <property type="entry name" value="Flavoproteins"/>
    <property type="match status" value="1"/>
</dbReference>
<keyword evidence="3" id="KW-0274">FAD</keyword>
<gene>
    <name evidence="6" type="ORF">LS71_002315</name>
</gene>
<dbReference type="RefSeq" id="WP_034353446.1">
    <property type="nucleotide sequence ID" value="NZ_JRPR02000001.1"/>
</dbReference>
<evidence type="ECO:0000256" key="3">
    <source>
        <dbReference type="ARBA" id="ARBA00022827"/>
    </source>
</evidence>
<dbReference type="EMBL" id="JRPR02000001">
    <property type="protein sequence ID" value="TLD97599.1"/>
    <property type="molecule type" value="Genomic_DNA"/>
</dbReference>
<dbReference type="PANTHER" id="PTHR46305">
    <property type="match status" value="1"/>
</dbReference>
<comment type="cofactor">
    <cofactor evidence="1">
        <name>FAD</name>
        <dbReference type="ChEBI" id="CHEBI:57692"/>
    </cofactor>
</comment>
<evidence type="ECO:0000259" key="5">
    <source>
        <dbReference type="Pfam" id="PF02525"/>
    </source>
</evidence>
<organism evidence="6 7">
    <name type="scientific">Helicobacter jaachi</name>
    <dbReference type="NCBI Taxonomy" id="1677920"/>
    <lineage>
        <taxon>Bacteria</taxon>
        <taxon>Pseudomonadati</taxon>
        <taxon>Campylobacterota</taxon>
        <taxon>Epsilonproteobacteria</taxon>
        <taxon>Campylobacterales</taxon>
        <taxon>Helicobacteraceae</taxon>
        <taxon>Helicobacter</taxon>
    </lineage>
</organism>
<dbReference type="Proteomes" id="UP000029733">
    <property type="component" value="Unassembled WGS sequence"/>
</dbReference>
<evidence type="ECO:0000256" key="4">
    <source>
        <dbReference type="ARBA" id="ARBA00037981"/>
    </source>
</evidence>